<dbReference type="InterPro" id="IPR036855">
    <property type="entry name" value="Znf_CCCH_sf"/>
</dbReference>
<proteinExistence type="predicted"/>
<dbReference type="Proteomes" id="UP000785200">
    <property type="component" value="Unassembled WGS sequence"/>
</dbReference>
<dbReference type="OrthoDB" id="411372at2759"/>
<keyword evidence="2 4" id="KW-0863">Zinc-finger</keyword>
<feature type="compositionally biased region" description="Basic and acidic residues" evidence="5">
    <location>
        <begin position="279"/>
        <end position="288"/>
    </location>
</feature>
<evidence type="ECO:0000256" key="3">
    <source>
        <dbReference type="ARBA" id="ARBA00022833"/>
    </source>
</evidence>
<dbReference type="SUPFAM" id="SSF90229">
    <property type="entry name" value="CCCH zinc finger"/>
    <property type="match status" value="1"/>
</dbReference>
<dbReference type="InterPro" id="IPR000571">
    <property type="entry name" value="Znf_CCCH"/>
</dbReference>
<protein>
    <recommendedName>
        <fullName evidence="6">C3H1-type domain-containing protein</fullName>
    </recommendedName>
</protein>
<dbReference type="GO" id="GO:0008270">
    <property type="term" value="F:zinc ion binding"/>
    <property type="evidence" value="ECO:0007669"/>
    <property type="project" value="UniProtKB-KW"/>
</dbReference>
<keyword evidence="3 4" id="KW-0862">Zinc</keyword>
<keyword evidence="1 4" id="KW-0479">Metal-binding</keyword>
<organism evidence="7 8">
    <name type="scientific">Hyphodiscus hymeniophilus</name>
    <dbReference type="NCBI Taxonomy" id="353542"/>
    <lineage>
        <taxon>Eukaryota</taxon>
        <taxon>Fungi</taxon>
        <taxon>Dikarya</taxon>
        <taxon>Ascomycota</taxon>
        <taxon>Pezizomycotina</taxon>
        <taxon>Leotiomycetes</taxon>
        <taxon>Helotiales</taxon>
        <taxon>Hyphodiscaceae</taxon>
        <taxon>Hyphodiscus</taxon>
    </lineage>
</organism>
<dbReference type="EMBL" id="VNKQ01000007">
    <property type="protein sequence ID" value="KAG0649990.1"/>
    <property type="molecule type" value="Genomic_DNA"/>
</dbReference>
<evidence type="ECO:0000256" key="1">
    <source>
        <dbReference type="ARBA" id="ARBA00022723"/>
    </source>
</evidence>
<dbReference type="PROSITE" id="PS50103">
    <property type="entry name" value="ZF_C3H1"/>
    <property type="match status" value="1"/>
</dbReference>
<name>A0A9P6VLW7_9HELO</name>
<accession>A0A9P6VLW7</accession>
<evidence type="ECO:0000259" key="6">
    <source>
        <dbReference type="PROSITE" id="PS50103"/>
    </source>
</evidence>
<feature type="compositionally biased region" description="Basic and acidic residues" evidence="5">
    <location>
        <begin position="299"/>
        <end position="309"/>
    </location>
</feature>
<evidence type="ECO:0000313" key="8">
    <source>
        <dbReference type="Proteomes" id="UP000785200"/>
    </source>
</evidence>
<feature type="region of interest" description="Disordered" evidence="5">
    <location>
        <begin position="262"/>
        <end position="315"/>
    </location>
</feature>
<evidence type="ECO:0000256" key="5">
    <source>
        <dbReference type="SAM" id="MobiDB-lite"/>
    </source>
</evidence>
<keyword evidence="8" id="KW-1185">Reference proteome</keyword>
<feature type="domain" description="C3H1-type" evidence="6">
    <location>
        <begin position="132"/>
        <end position="160"/>
    </location>
</feature>
<evidence type="ECO:0000256" key="2">
    <source>
        <dbReference type="ARBA" id="ARBA00022771"/>
    </source>
</evidence>
<evidence type="ECO:0000313" key="7">
    <source>
        <dbReference type="EMBL" id="KAG0649990.1"/>
    </source>
</evidence>
<reference evidence="7" key="1">
    <citation type="submission" date="2019-07" db="EMBL/GenBank/DDBJ databases">
        <title>Hyphodiscus hymeniophilus genome sequencing and assembly.</title>
        <authorList>
            <person name="Kramer G."/>
            <person name="Nodwell J."/>
        </authorList>
    </citation>
    <scope>NUCLEOTIDE SEQUENCE</scope>
    <source>
        <strain evidence="7">ATCC 34498</strain>
    </source>
</reference>
<feature type="zinc finger region" description="C3H1-type" evidence="4">
    <location>
        <begin position="132"/>
        <end position="160"/>
    </location>
</feature>
<feature type="compositionally biased region" description="Acidic residues" evidence="5">
    <location>
        <begin position="289"/>
        <end position="298"/>
    </location>
</feature>
<sequence>MASYPHNTASNKVKPWPAYFIVRTSGEVVPLIGVDELPIGIDLVGVPRALDLEDTIGMLNLGIQRSSEAFYRVAEPKEEAVVTADIAKTTKVNEPGAAQSRPARNPQQVLAKLPYRTKPSPTTLRSVVSRPFEETQTCRHWCTYGHCKWGQQCRYRHTMPLTLSGLEGIGLADWPAWFRSLNPGFFVSHSTQLKTHLGRRIKGRICSGRKACRGEGCSDDQTLGTTHVRAERLRNAGKGEGRKEEVAEQVLARLRGEKVKEEMKGQKNQVSGSVIMERASMKDARNWEDESSETDEETREPVVGKEKLLKASLLD</sequence>
<gene>
    <name evidence="7" type="ORF">D0Z07_3977</name>
</gene>
<comment type="caution">
    <text evidence="7">The sequence shown here is derived from an EMBL/GenBank/DDBJ whole genome shotgun (WGS) entry which is preliminary data.</text>
</comment>
<evidence type="ECO:0000256" key="4">
    <source>
        <dbReference type="PROSITE-ProRule" id="PRU00723"/>
    </source>
</evidence>
<dbReference type="AlphaFoldDB" id="A0A9P6VLW7"/>